<sequence>MTTAAQPGPVDTSNVTSIQFVLNNGELTIVGHLASLPPRERISSALALRARSRSDAIRFAHAAELATRMPGLYGRAVTTGTVTVEHFDTIWGRINRQLATVPSGAVDELLPVLDTAVTQHVTEWLVTSPNPVSLADLRDRVDEALLDIAPDLVDRTAEAEANTTTLHRRGNTFILTAGSQTTSAAIADALESKARDRLAGLRRERTMLDADEAAELPGLPTGSQVKGEILLGLLGDSPKTMKIRVNLYRTTLDGLHGIGAGYVGGVGWVDSHSADKLESAAKVVREITTDPKEYPTSDHYRFRFTDKLFLEGRDGHCRFPSCTVPASQCENDHIVSSPHTDPTSDGATHVSNGQSLCKAHHQAKTEGHWTCYTNDGGYTIHWTGPDGHTATTYASGPLARFKGMSPSEVAALAADNASAEITDDPDVPALE</sequence>
<reference evidence="1" key="2">
    <citation type="submission" date="2021-04" db="EMBL/GenBank/DDBJ databases">
        <authorList>
            <person name="Gilroy R."/>
        </authorList>
    </citation>
    <scope>NUCLEOTIDE SEQUENCE</scope>
    <source>
        <strain evidence="1">ChiHjej13B12-4958</strain>
    </source>
</reference>
<name>A0A9D2TMN1_9CORY</name>
<keyword evidence="1" id="KW-0540">Nuclease</keyword>
<dbReference type="EMBL" id="DWVP01000001">
    <property type="protein sequence ID" value="HJC83997.1"/>
    <property type="molecule type" value="Genomic_DNA"/>
</dbReference>
<keyword evidence="1" id="KW-0378">Hydrolase</keyword>
<keyword evidence="1" id="KW-0255">Endonuclease</keyword>
<evidence type="ECO:0000313" key="1">
    <source>
        <dbReference type="EMBL" id="HJC83997.1"/>
    </source>
</evidence>
<gene>
    <name evidence="1" type="ORF">H9751_00260</name>
</gene>
<dbReference type="GO" id="GO:0004519">
    <property type="term" value="F:endonuclease activity"/>
    <property type="evidence" value="ECO:0007669"/>
    <property type="project" value="UniProtKB-KW"/>
</dbReference>
<comment type="caution">
    <text evidence="1">The sequence shown here is derived from an EMBL/GenBank/DDBJ whole genome shotgun (WGS) entry which is preliminary data.</text>
</comment>
<dbReference type="CDD" id="cd00085">
    <property type="entry name" value="HNHc"/>
    <property type="match status" value="1"/>
</dbReference>
<reference evidence="1" key="1">
    <citation type="journal article" date="2021" name="PeerJ">
        <title>Extensive microbial diversity within the chicken gut microbiome revealed by metagenomics and culture.</title>
        <authorList>
            <person name="Gilroy R."/>
            <person name="Ravi A."/>
            <person name="Getino M."/>
            <person name="Pursley I."/>
            <person name="Horton D.L."/>
            <person name="Alikhan N.F."/>
            <person name="Baker D."/>
            <person name="Gharbi K."/>
            <person name="Hall N."/>
            <person name="Watson M."/>
            <person name="Adriaenssens E.M."/>
            <person name="Foster-Nyarko E."/>
            <person name="Jarju S."/>
            <person name="Secka A."/>
            <person name="Antonio M."/>
            <person name="Oren A."/>
            <person name="Chaudhuri R.R."/>
            <person name="La Ragione R."/>
            <person name="Hildebrand F."/>
            <person name="Pallen M.J."/>
        </authorList>
    </citation>
    <scope>NUCLEOTIDE SEQUENCE</scope>
    <source>
        <strain evidence="1">ChiHjej13B12-4958</strain>
    </source>
</reference>
<dbReference type="AlphaFoldDB" id="A0A9D2TMN1"/>
<protein>
    <submittedName>
        <fullName evidence="1">HNH endonuclease</fullName>
    </submittedName>
</protein>
<evidence type="ECO:0000313" key="2">
    <source>
        <dbReference type="Proteomes" id="UP000823858"/>
    </source>
</evidence>
<dbReference type="InterPro" id="IPR003615">
    <property type="entry name" value="HNH_nuc"/>
</dbReference>
<organism evidence="1 2">
    <name type="scientific">Candidatus Corynebacterium faecigallinarum</name>
    <dbReference type="NCBI Taxonomy" id="2838528"/>
    <lineage>
        <taxon>Bacteria</taxon>
        <taxon>Bacillati</taxon>
        <taxon>Actinomycetota</taxon>
        <taxon>Actinomycetes</taxon>
        <taxon>Mycobacteriales</taxon>
        <taxon>Corynebacteriaceae</taxon>
        <taxon>Corynebacterium</taxon>
    </lineage>
</organism>
<proteinExistence type="predicted"/>
<accession>A0A9D2TMN1</accession>
<dbReference type="Proteomes" id="UP000823858">
    <property type="component" value="Unassembled WGS sequence"/>
</dbReference>